<dbReference type="SMART" id="SM00283">
    <property type="entry name" value="MA"/>
    <property type="match status" value="1"/>
</dbReference>
<feature type="transmembrane region" description="Helical" evidence="3">
    <location>
        <begin position="40"/>
        <end position="60"/>
    </location>
</feature>
<dbReference type="PROSITE" id="PS50111">
    <property type="entry name" value="CHEMOTAXIS_TRANSDUC_2"/>
    <property type="match status" value="1"/>
</dbReference>
<dbReference type="OrthoDB" id="2166737at2"/>
<evidence type="ECO:0000256" key="1">
    <source>
        <dbReference type="ARBA" id="ARBA00023224"/>
    </source>
</evidence>
<name>A0A345BYJ6_9BACI</name>
<feature type="transmembrane region" description="Helical" evidence="3">
    <location>
        <begin position="142"/>
        <end position="159"/>
    </location>
</feature>
<keyword evidence="3" id="KW-0472">Membrane</keyword>
<dbReference type="GO" id="GO:0007165">
    <property type="term" value="P:signal transduction"/>
    <property type="evidence" value="ECO:0007669"/>
    <property type="project" value="UniProtKB-KW"/>
</dbReference>
<proteinExistence type="predicted"/>
<protein>
    <recommendedName>
        <fullName evidence="4">Methyl-accepting transducer domain-containing protein</fullName>
    </recommendedName>
</protein>
<evidence type="ECO:0000259" key="4">
    <source>
        <dbReference type="PROSITE" id="PS50111"/>
    </source>
</evidence>
<dbReference type="Gene3D" id="1.10.287.950">
    <property type="entry name" value="Methyl-accepting chemotaxis protein"/>
    <property type="match status" value="1"/>
</dbReference>
<accession>A0A345BYJ6</accession>
<dbReference type="EMBL" id="CP031092">
    <property type="protein sequence ID" value="AXF56027.1"/>
    <property type="molecule type" value="Genomic_DNA"/>
</dbReference>
<reference evidence="5 6" key="1">
    <citation type="journal article" date="2018" name="J. Microbiol.">
        <title>Salicibibacter kimchii gen. nov., sp. nov., a moderately halophilic and alkalitolerant bacterium in the family Bacillaceae, isolated from kimchi.</title>
        <authorList>
            <person name="Jang J.Y."/>
            <person name="Oh Y.J."/>
            <person name="Lim S.K."/>
            <person name="Park H.K."/>
            <person name="Lee C."/>
            <person name="Kim J.Y."/>
            <person name="Lee M.A."/>
            <person name="Choi H.J."/>
        </authorList>
    </citation>
    <scope>NUCLEOTIDE SEQUENCE [LARGE SCALE GENOMIC DNA]</scope>
    <source>
        <strain evidence="5 6">NKC1-1</strain>
    </source>
</reference>
<dbReference type="SUPFAM" id="SSF58104">
    <property type="entry name" value="Methyl-accepting chemotaxis protein (MCP) signaling domain"/>
    <property type="match status" value="1"/>
</dbReference>
<sequence>MTDETHLTLHKRNKMLVKLSWALFALGLISNFVSDVPAEAILIYTITGVFLASLNTVLTYMQKIITIIPYIVTVGFAILTIVLCYSSPKLSNYLIVFLSIAIISLYQNYRLIALAGVLNLILTNVFFITLNESMFAGLGTDILISLNLYVILITLVLMGQATIGTKMQRYVENQADKALQGKEQLENLFEKVSHSQATIKQFSNKVNENVASMKEVSNQLRDAFTEVSKGTEHQAASVSEMSDLMQSQDQSVNEVTNHTTNVTTATDDSLKEATSDYERQRQLKIEVSKVQEMVQNTADTMDNLTEKTKNIGSILATVDGLSEQTNLLSLNAAIEAARAGEHGKGFAVVADEVRKLAVDSQRSTKEIATIVEAIQKQTETVAQEVHRSKNAVDDSFEMAKQSEESSEILVKNMEKMKESASSLENLVKKLEDSSETITGEITAIAGVTQNSHGMVEEVFASVEEQNEYMVAISDQFQELEALNEDLSKLVVNTPKEQQDRT</sequence>
<dbReference type="GO" id="GO:0016020">
    <property type="term" value="C:membrane"/>
    <property type="evidence" value="ECO:0007669"/>
    <property type="project" value="InterPro"/>
</dbReference>
<dbReference type="PANTHER" id="PTHR32089:SF112">
    <property type="entry name" value="LYSOZYME-LIKE PROTEIN-RELATED"/>
    <property type="match status" value="1"/>
</dbReference>
<dbReference type="RefSeq" id="WP_114372439.1">
    <property type="nucleotide sequence ID" value="NZ_CP031092.1"/>
</dbReference>
<feature type="transmembrane region" description="Helical" evidence="3">
    <location>
        <begin position="16"/>
        <end position="34"/>
    </location>
</feature>
<evidence type="ECO:0000256" key="3">
    <source>
        <dbReference type="SAM" id="Phobius"/>
    </source>
</evidence>
<feature type="domain" description="Methyl-accepting transducer" evidence="4">
    <location>
        <begin position="209"/>
        <end position="466"/>
    </location>
</feature>
<dbReference type="Pfam" id="PF00015">
    <property type="entry name" value="MCPsignal"/>
    <property type="match status" value="1"/>
</dbReference>
<dbReference type="InterPro" id="IPR004089">
    <property type="entry name" value="MCPsignal_dom"/>
</dbReference>
<gene>
    <name evidence="5" type="ORF">DT065_08305</name>
</gene>
<dbReference type="AlphaFoldDB" id="A0A345BYJ6"/>
<keyword evidence="3" id="KW-0812">Transmembrane</keyword>
<dbReference type="KEGG" id="rue:DT065_08305"/>
<dbReference type="Proteomes" id="UP000252100">
    <property type="component" value="Chromosome"/>
</dbReference>
<dbReference type="PANTHER" id="PTHR32089">
    <property type="entry name" value="METHYL-ACCEPTING CHEMOTAXIS PROTEIN MCPB"/>
    <property type="match status" value="1"/>
</dbReference>
<evidence type="ECO:0000256" key="2">
    <source>
        <dbReference type="PROSITE-ProRule" id="PRU00284"/>
    </source>
</evidence>
<organism evidence="5 6">
    <name type="scientific">Salicibibacter kimchii</name>
    <dbReference type="NCBI Taxonomy" id="2099786"/>
    <lineage>
        <taxon>Bacteria</taxon>
        <taxon>Bacillati</taxon>
        <taxon>Bacillota</taxon>
        <taxon>Bacilli</taxon>
        <taxon>Bacillales</taxon>
        <taxon>Bacillaceae</taxon>
        <taxon>Salicibibacter</taxon>
    </lineage>
</organism>
<evidence type="ECO:0000313" key="5">
    <source>
        <dbReference type="EMBL" id="AXF56027.1"/>
    </source>
</evidence>
<feature type="transmembrane region" description="Helical" evidence="3">
    <location>
        <begin position="67"/>
        <end position="84"/>
    </location>
</feature>
<feature type="transmembrane region" description="Helical" evidence="3">
    <location>
        <begin position="90"/>
        <end position="106"/>
    </location>
</feature>
<keyword evidence="1 2" id="KW-0807">Transducer</keyword>
<evidence type="ECO:0000313" key="6">
    <source>
        <dbReference type="Proteomes" id="UP000252100"/>
    </source>
</evidence>
<feature type="transmembrane region" description="Helical" evidence="3">
    <location>
        <begin position="111"/>
        <end position="130"/>
    </location>
</feature>
<keyword evidence="6" id="KW-1185">Reference proteome</keyword>
<keyword evidence="3" id="KW-1133">Transmembrane helix</keyword>